<keyword evidence="1" id="KW-0805">Transcription regulation</keyword>
<keyword evidence="3" id="KW-0804">Transcription</keyword>
<sequence>MSIDIYVCWTVERRSTKGRLDMRVTKAQAEQNRAHIVATASRLFRERGYDGVGVAELMAAAGFTHGGFYKHFRSKADLMAEASASGLSQTVARAQGLDPAEFVERYVSREHRDGRSDGCTIAALGGDAARQPADIRTEFAAGIENLLTALQPQGDTPGDADQRAARMMVIDMLAHSVGAIMLSRACPDGSPLADEILDVCRKEILASLAQVNSDQLAASSPET</sequence>
<evidence type="ECO:0000256" key="2">
    <source>
        <dbReference type="ARBA" id="ARBA00023125"/>
    </source>
</evidence>
<evidence type="ECO:0000313" key="6">
    <source>
        <dbReference type="EMBL" id="TQK79663.1"/>
    </source>
</evidence>
<dbReference type="SUPFAM" id="SSF48498">
    <property type="entry name" value="Tetracyclin repressor-like, C-terminal domain"/>
    <property type="match status" value="1"/>
</dbReference>
<evidence type="ECO:0000256" key="1">
    <source>
        <dbReference type="ARBA" id="ARBA00023015"/>
    </source>
</evidence>
<dbReference type="PRINTS" id="PR00455">
    <property type="entry name" value="HTHTETR"/>
</dbReference>
<dbReference type="RefSeq" id="WP_234357682.1">
    <property type="nucleotide sequence ID" value="NZ_JBPJFI010000001.1"/>
</dbReference>
<feature type="DNA-binding region" description="H-T-H motif" evidence="4">
    <location>
        <begin position="53"/>
        <end position="72"/>
    </location>
</feature>
<dbReference type="Proteomes" id="UP000318103">
    <property type="component" value="Unassembled WGS sequence"/>
</dbReference>
<organism evidence="6 7">
    <name type="scientific">Streptomyces puniciscabiei</name>
    <dbReference type="NCBI Taxonomy" id="164348"/>
    <lineage>
        <taxon>Bacteria</taxon>
        <taxon>Bacillati</taxon>
        <taxon>Actinomycetota</taxon>
        <taxon>Actinomycetes</taxon>
        <taxon>Kitasatosporales</taxon>
        <taxon>Streptomycetaceae</taxon>
        <taxon>Streptomyces</taxon>
    </lineage>
</organism>
<reference evidence="6 7" key="1">
    <citation type="submission" date="2019-06" db="EMBL/GenBank/DDBJ databases">
        <title>Sequencing the genomes of 1000 actinobacteria strains.</title>
        <authorList>
            <person name="Klenk H.-P."/>
        </authorList>
    </citation>
    <scope>NUCLEOTIDE SEQUENCE [LARGE SCALE GENOMIC DNA]</scope>
    <source>
        <strain evidence="6 7">DSM 41929</strain>
    </source>
</reference>
<dbReference type="InterPro" id="IPR036271">
    <property type="entry name" value="Tet_transcr_reg_TetR-rel_C_sf"/>
</dbReference>
<gene>
    <name evidence="6" type="ORF">FB563_8006</name>
</gene>
<comment type="caution">
    <text evidence="6">The sequence shown here is derived from an EMBL/GenBank/DDBJ whole genome shotgun (WGS) entry which is preliminary data.</text>
</comment>
<dbReference type="Gene3D" id="1.10.10.60">
    <property type="entry name" value="Homeodomain-like"/>
    <property type="match status" value="1"/>
</dbReference>
<dbReference type="PROSITE" id="PS50977">
    <property type="entry name" value="HTH_TETR_2"/>
    <property type="match status" value="1"/>
</dbReference>
<accession>A0A542SYJ3</accession>
<dbReference type="InterPro" id="IPR009057">
    <property type="entry name" value="Homeodomain-like_sf"/>
</dbReference>
<name>A0A542SYJ3_9ACTN</name>
<keyword evidence="2 4" id="KW-0238">DNA-binding</keyword>
<evidence type="ECO:0000256" key="4">
    <source>
        <dbReference type="PROSITE-ProRule" id="PRU00335"/>
    </source>
</evidence>
<keyword evidence="7" id="KW-1185">Reference proteome</keyword>
<evidence type="ECO:0000259" key="5">
    <source>
        <dbReference type="PROSITE" id="PS50977"/>
    </source>
</evidence>
<proteinExistence type="predicted"/>
<dbReference type="GO" id="GO:0003677">
    <property type="term" value="F:DNA binding"/>
    <property type="evidence" value="ECO:0007669"/>
    <property type="project" value="UniProtKB-UniRule"/>
</dbReference>
<dbReference type="EMBL" id="VFNX01000005">
    <property type="protein sequence ID" value="TQK79663.1"/>
    <property type="molecule type" value="Genomic_DNA"/>
</dbReference>
<dbReference type="AlphaFoldDB" id="A0A542SYJ3"/>
<protein>
    <submittedName>
        <fullName evidence="6">TetR family transcriptional regulator</fullName>
    </submittedName>
</protein>
<dbReference type="InterPro" id="IPR001647">
    <property type="entry name" value="HTH_TetR"/>
</dbReference>
<dbReference type="PANTHER" id="PTHR47506">
    <property type="entry name" value="TRANSCRIPTIONAL REGULATORY PROTEIN"/>
    <property type="match status" value="1"/>
</dbReference>
<dbReference type="Pfam" id="PF00440">
    <property type="entry name" value="TetR_N"/>
    <property type="match status" value="1"/>
</dbReference>
<evidence type="ECO:0000256" key="3">
    <source>
        <dbReference type="ARBA" id="ARBA00023163"/>
    </source>
</evidence>
<dbReference type="PANTHER" id="PTHR47506:SF7">
    <property type="entry name" value="TRANSCRIPTIONAL REGULATORY PROTEIN"/>
    <property type="match status" value="1"/>
</dbReference>
<feature type="domain" description="HTH tetR-type" evidence="5">
    <location>
        <begin position="30"/>
        <end position="90"/>
    </location>
</feature>
<dbReference type="Gene3D" id="1.10.357.10">
    <property type="entry name" value="Tetracycline Repressor, domain 2"/>
    <property type="match status" value="1"/>
</dbReference>
<dbReference type="SUPFAM" id="SSF46689">
    <property type="entry name" value="Homeodomain-like"/>
    <property type="match status" value="1"/>
</dbReference>
<evidence type="ECO:0000313" key="7">
    <source>
        <dbReference type="Proteomes" id="UP000318103"/>
    </source>
</evidence>